<feature type="compositionally biased region" description="Basic and acidic residues" evidence="1">
    <location>
        <begin position="982"/>
        <end position="993"/>
    </location>
</feature>
<feature type="compositionally biased region" description="Gly residues" evidence="1">
    <location>
        <begin position="440"/>
        <end position="482"/>
    </location>
</feature>
<feature type="compositionally biased region" description="Gly residues" evidence="1">
    <location>
        <begin position="831"/>
        <end position="864"/>
    </location>
</feature>
<feature type="compositionally biased region" description="Low complexity" evidence="1">
    <location>
        <begin position="483"/>
        <end position="496"/>
    </location>
</feature>
<reference evidence="2 3" key="1">
    <citation type="submission" date="2020-08" db="EMBL/GenBank/DDBJ databases">
        <title>Sequencing the genomes of 1000 actinobacteria strains.</title>
        <authorList>
            <person name="Klenk H.-P."/>
        </authorList>
    </citation>
    <scope>NUCLEOTIDE SEQUENCE [LARGE SCALE GENOMIC DNA]</scope>
    <source>
        <strain evidence="2 3">DSM 44551</strain>
    </source>
</reference>
<keyword evidence="3" id="KW-1185">Reference proteome</keyword>
<feature type="compositionally biased region" description="Gly residues" evidence="1">
    <location>
        <begin position="928"/>
        <end position="938"/>
    </location>
</feature>
<feature type="compositionally biased region" description="Low complexity" evidence="1">
    <location>
        <begin position="764"/>
        <end position="774"/>
    </location>
</feature>
<feature type="compositionally biased region" description="Gly residues" evidence="1">
    <location>
        <begin position="400"/>
        <end position="418"/>
    </location>
</feature>
<name>A0A7W8QPF4_9ACTN</name>
<feature type="compositionally biased region" description="Gly residues" evidence="1">
    <location>
        <begin position="497"/>
        <end position="508"/>
    </location>
</feature>
<feature type="compositionally biased region" description="Gly residues" evidence="1">
    <location>
        <begin position="518"/>
        <end position="528"/>
    </location>
</feature>
<feature type="compositionally biased region" description="Low complexity" evidence="1">
    <location>
        <begin position="865"/>
        <end position="877"/>
    </location>
</feature>
<dbReference type="RefSeq" id="WP_312893754.1">
    <property type="nucleotide sequence ID" value="NZ_JACHDB010000001.1"/>
</dbReference>
<feature type="compositionally biased region" description="Low complexity" evidence="1">
    <location>
        <begin position="788"/>
        <end position="801"/>
    </location>
</feature>
<sequence length="993" mass="99163">MDNEKELHPAEGQGITPPSDGVAGGGSEGAGSTELDHVLNIFADAGKDGAVPPMASARTIYETGWFQRVFWNEGNPHDADEWYGFYNGNRLGSYHKGINDYYSGIFLNPQILDGADTLWGKFASSMGTVVTKGLGDPNFGSDSYQGASLSRLAARLKGYHTFFNERYDDLWELYQKVKPGNDAFEGETAKALAEHLKMKALELKSVADYLSPVEKAVADAVKAVDPTFSEPVIKAYNDWAADPDRSPRRIVRIWWENNRESVTKDSGGVIKIGGRSTDDVNAWREIEQEMKDLWWAKLEPLRKAAADNIGPLSTGYSNASTSILPYTPIQTQKPGPDGSGGSGDGSGDKSIDDILDELFGDGDKDGDGGGGSGDGSGGGGKSADDILDEILGGGDKDGDGSGGGGSGSGDGGGSGSGGKSADDILDEILGGGPDDKGTVEMGGGPGGGSGETGGGPGGGTGQDLGGGPGDVRPGGGPGGGSGQQAPDGGSFDMSPGDGPGGGTGGGTGFIPPPVGPLTGSGSGTGSGTGSRSRDRDAGPPPGGSLDDPWGDGRTGPGTGDVLGRDELTSSADGTGSDSSSGSVDLPPPPERTGVESDGAGLDERSPSGGSIDMSGLPDGERPGGPGELVSSGSDDRRGGSIDLPGLPDPQENNGPGEFRSSTGDGDRRGGSIDLPGLPDPQENNGPGEFRSSTGDGDRRGGSIDLPGLPDPQENNGPGEFRSSTGDGDRRGGSIDLPGLPDPQENNGPGEFRSSTGDGDRRGGSIDLPGLGRPDGLGDFRSSPDERSSSSGSFGSPDPSGRFSGGGPFGSSDPSGRSSGSGSFDMSDLSGTGSGLGSGSGSGLGSDPGPGSGSPGGQGAGGAQGAAGANGQSGQMGPMMPPMMPPMGGMGAGAPGAGNQERNRSTWLTEDEKVWGTSASGGPAVLGRPGAGPGKGASGVGHVPAGADGPGTRTATGDAAEPRGGKRKPGVGYRRGRVQGQDGQREGERQRRDH</sequence>
<gene>
    <name evidence="2" type="ORF">HDA36_004249</name>
</gene>
<organism evidence="2 3">
    <name type="scientific">Nocardiopsis composta</name>
    <dbReference type="NCBI Taxonomy" id="157465"/>
    <lineage>
        <taxon>Bacteria</taxon>
        <taxon>Bacillati</taxon>
        <taxon>Actinomycetota</taxon>
        <taxon>Actinomycetes</taxon>
        <taxon>Streptosporangiales</taxon>
        <taxon>Nocardiopsidaceae</taxon>
        <taxon>Nocardiopsis</taxon>
    </lineage>
</organism>
<feature type="compositionally biased region" description="Gly residues" evidence="1">
    <location>
        <begin position="368"/>
        <end position="381"/>
    </location>
</feature>
<proteinExistence type="predicted"/>
<evidence type="ECO:0000313" key="2">
    <source>
        <dbReference type="EMBL" id="MBB5434165.1"/>
    </source>
</evidence>
<accession>A0A7W8QPF4</accession>
<feature type="region of interest" description="Disordered" evidence="1">
    <location>
        <begin position="326"/>
        <end position="993"/>
    </location>
</feature>
<evidence type="ECO:0000313" key="3">
    <source>
        <dbReference type="Proteomes" id="UP000572635"/>
    </source>
</evidence>
<feature type="region of interest" description="Disordered" evidence="1">
    <location>
        <begin position="1"/>
        <end position="30"/>
    </location>
</feature>
<feature type="compositionally biased region" description="Basic residues" evidence="1">
    <location>
        <begin position="964"/>
        <end position="976"/>
    </location>
</feature>
<feature type="compositionally biased region" description="Basic and acidic residues" evidence="1">
    <location>
        <begin position="775"/>
        <end position="787"/>
    </location>
</feature>
<dbReference type="EMBL" id="JACHDB010000001">
    <property type="protein sequence ID" value="MBB5434165.1"/>
    <property type="molecule type" value="Genomic_DNA"/>
</dbReference>
<dbReference type="Proteomes" id="UP000572635">
    <property type="component" value="Unassembled WGS sequence"/>
</dbReference>
<evidence type="ECO:0000256" key="1">
    <source>
        <dbReference type="SAM" id="MobiDB-lite"/>
    </source>
</evidence>
<protein>
    <submittedName>
        <fullName evidence="2">Uncharacterized protein</fullName>
    </submittedName>
</protein>
<feature type="compositionally biased region" description="Low complexity" evidence="1">
    <location>
        <begin position="568"/>
        <end position="582"/>
    </location>
</feature>
<feature type="compositionally biased region" description="Low complexity" evidence="1">
    <location>
        <begin position="809"/>
        <end position="830"/>
    </location>
</feature>
<dbReference type="AlphaFoldDB" id="A0A7W8QPF4"/>
<comment type="caution">
    <text evidence="2">The sequence shown here is derived from an EMBL/GenBank/DDBJ whole genome shotgun (WGS) entry which is preliminary data.</text>
</comment>